<dbReference type="InterPro" id="IPR036390">
    <property type="entry name" value="WH_DNA-bd_sf"/>
</dbReference>
<sequence length="126" mass="14740">MGEEFNPSKPIYLQLVDRISWEIIKGERKTGEKLPSVREMAIQSGVNPNTVSRTYNELERMEIVETKRGQGTFVTEQKEKLVELREQLKINHIQNFIEEMKQMGFSSEDMIEGIRTYVTNEKENQS</sequence>
<dbReference type="PANTHER" id="PTHR38445">
    <property type="entry name" value="HTH-TYPE TRANSCRIPTIONAL REPRESSOR YTRA"/>
    <property type="match status" value="1"/>
</dbReference>
<dbReference type="InterPro" id="IPR036388">
    <property type="entry name" value="WH-like_DNA-bd_sf"/>
</dbReference>
<dbReference type="Gene3D" id="1.10.10.10">
    <property type="entry name" value="Winged helix-like DNA-binding domain superfamily/Winged helix DNA-binding domain"/>
    <property type="match status" value="1"/>
</dbReference>
<reference evidence="5 6" key="1">
    <citation type="submission" date="2019-11" db="EMBL/GenBank/DDBJ databases">
        <title>Genome sequences of 17 halophilic strains isolated from different environments.</title>
        <authorList>
            <person name="Furrow R.E."/>
        </authorList>
    </citation>
    <scope>NUCLEOTIDE SEQUENCE [LARGE SCALE GENOMIC DNA]</scope>
    <source>
        <strain evidence="5 6">22506_14_FS</strain>
    </source>
</reference>
<dbReference type="SMART" id="SM00345">
    <property type="entry name" value="HTH_GNTR"/>
    <property type="match status" value="1"/>
</dbReference>
<evidence type="ECO:0000256" key="3">
    <source>
        <dbReference type="ARBA" id="ARBA00023163"/>
    </source>
</evidence>
<dbReference type="InterPro" id="IPR000524">
    <property type="entry name" value="Tscrpt_reg_HTH_GntR"/>
</dbReference>
<accession>A0A845EN95</accession>
<evidence type="ECO:0000313" key="5">
    <source>
        <dbReference type="EMBL" id="MYL61841.1"/>
    </source>
</evidence>
<dbReference type="GO" id="GO:0003700">
    <property type="term" value="F:DNA-binding transcription factor activity"/>
    <property type="evidence" value="ECO:0007669"/>
    <property type="project" value="InterPro"/>
</dbReference>
<feature type="domain" description="HTH gntR-type" evidence="4">
    <location>
        <begin position="9"/>
        <end position="77"/>
    </location>
</feature>
<dbReference type="AlphaFoldDB" id="A0A845EN95"/>
<dbReference type="SUPFAM" id="SSF46785">
    <property type="entry name" value="Winged helix' DNA-binding domain"/>
    <property type="match status" value="1"/>
</dbReference>
<comment type="caution">
    <text evidence="5">The sequence shown here is derived from an EMBL/GenBank/DDBJ whole genome shotgun (WGS) entry which is preliminary data.</text>
</comment>
<protein>
    <submittedName>
        <fullName evidence="5">GntR family transcriptional regulator</fullName>
    </submittedName>
</protein>
<organism evidence="5 6">
    <name type="scientific">Guptibacillus hwajinpoensis</name>
    <dbReference type="NCBI Taxonomy" id="208199"/>
    <lineage>
        <taxon>Bacteria</taxon>
        <taxon>Bacillati</taxon>
        <taxon>Bacillota</taxon>
        <taxon>Bacilli</taxon>
        <taxon>Bacillales</taxon>
        <taxon>Guptibacillaceae</taxon>
        <taxon>Guptibacillus</taxon>
    </lineage>
</organism>
<dbReference type="CDD" id="cd07377">
    <property type="entry name" value="WHTH_GntR"/>
    <property type="match status" value="1"/>
</dbReference>
<dbReference type="PROSITE" id="PS50949">
    <property type="entry name" value="HTH_GNTR"/>
    <property type="match status" value="1"/>
</dbReference>
<dbReference type="PANTHER" id="PTHR38445:SF6">
    <property type="entry name" value="GNTR-FAMILY TRANSCRIPTIONAL REGULATOR"/>
    <property type="match status" value="1"/>
</dbReference>
<evidence type="ECO:0000256" key="2">
    <source>
        <dbReference type="ARBA" id="ARBA00023125"/>
    </source>
</evidence>
<keyword evidence="2" id="KW-0238">DNA-binding</keyword>
<proteinExistence type="predicted"/>
<dbReference type="RefSeq" id="WP_160917789.1">
    <property type="nucleotide sequence ID" value="NZ_JAIVAE010000006.1"/>
</dbReference>
<dbReference type="EMBL" id="WMEY01000001">
    <property type="protein sequence ID" value="MYL61841.1"/>
    <property type="molecule type" value="Genomic_DNA"/>
</dbReference>
<keyword evidence="3" id="KW-0804">Transcription</keyword>
<evidence type="ECO:0000256" key="1">
    <source>
        <dbReference type="ARBA" id="ARBA00023015"/>
    </source>
</evidence>
<evidence type="ECO:0000259" key="4">
    <source>
        <dbReference type="PROSITE" id="PS50949"/>
    </source>
</evidence>
<dbReference type="Proteomes" id="UP000447833">
    <property type="component" value="Unassembled WGS sequence"/>
</dbReference>
<keyword evidence="1" id="KW-0805">Transcription regulation</keyword>
<name>A0A845EN95_9BACL</name>
<evidence type="ECO:0000313" key="6">
    <source>
        <dbReference type="Proteomes" id="UP000447833"/>
    </source>
</evidence>
<gene>
    <name evidence="5" type="ORF">GLW07_00590</name>
</gene>
<dbReference type="GO" id="GO:0003677">
    <property type="term" value="F:DNA binding"/>
    <property type="evidence" value="ECO:0007669"/>
    <property type="project" value="UniProtKB-KW"/>
</dbReference>
<dbReference type="Pfam" id="PF00392">
    <property type="entry name" value="GntR"/>
    <property type="match status" value="1"/>
</dbReference>